<evidence type="ECO:0000256" key="1">
    <source>
        <dbReference type="ARBA" id="ARBA00000085"/>
    </source>
</evidence>
<dbReference type="PROSITE" id="PS50109">
    <property type="entry name" value="HIS_KIN"/>
    <property type="match status" value="1"/>
</dbReference>
<dbReference type="GO" id="GO:0003700">
    <property type="term" value="F:DNA-binding transcription factor activity"/>
    <property type="evidence" value="ECO:0007669"/>
    <property type="project" value="InterPro"/>
</dbReference>
<dbReference type="Gene3D" id="2.60.40.2380">
    <property type="match status" value="1"/>
</dbReference>
<dbReference type="InterPro" id="IPR009057">
    <property type="entry name" value="Homeodomain-like_sf"/>
</dbReference>
<feature type="coiled-coil region" evidence="13">
    <location>
        <begin position="406"/>
        <end position="490"/>
    </location>
</feature>
<dbReference type="FunFam" id="3.30.565.10:FF:000037">
    <property type="entry name" value="Hybrid sensor histidine kinase/response regulator"/>
    <property type="match status" value="1"/>
</dbReference>
<dbReference type="Pfam" id="PF02518">
    <property type="entry name" value="HATPase_c"/>
    <property type="match status" value="1"/>
</dbReference>
<feature type="transmembrane region" description="Helical" evidence="14">
    <location>
        <begin position="235"/>
        <end position="255"/>
    </location>
</feature>
<dbReference type="PROSITE" id="PS50110">
    <property type="entry name" value="RESPONSE_REGULATORY"/>
    <property type="match status" value="1"/>
</dbReference>
<evidence type="ECO:0000259" key="17">
    <source>
        <dbReference type="PROSITE" id="PS50110"/>
    </source>
</evidence>
<keyword evidence="14" id="KW-0812">Transmembrane</keyword>
<keyword evidence="13" id="KW-0175">Coiled coil</keyword>
<feature type="modified residue" description="4-aspartylphosphate" evidence="12">
    <location>
        <position position="823"/>
    </location>
</feature>
<dbReference type="PANTHER" id="PTHR43547:SF2">
    <property type="entry name" value="HYBRID SIGNAL TRANSDUCTION HISTIDINE KINASE C"/>
    <property type="match status" value="1"/>
</dbReference>
<dbReference type="InterPro" id="IPR011623">
    <property type="entry name" value="7TMR_DISM_rcpt_extracell_dom1"/>
</dbReference>
<evidence type="ECO:0000256" key="3">
    <source>
        <dbReference type="ARBA" id="ARBA00022553"/>
    </source>
</evidence>
<dbReference type="EMBL" id="VTWU01000009">
    <property type="protein sequence ID" value="KAA9325550.1"/>
    <property type="molecule type" value="Genomic_DNA"/>
</dbReference>
<dbReference type="PANTHER" id="PTHR43547">
    <property type="entry name" value="TWO-COMPONENT HISTIDINE KINASE"/>
    <property type="match status" value="1"/>
</dbReference>
<dbReference type="AlphaFoldDB" id="A0AA88FED2"/>
<accession>A0AA88FED2</accession>
<keyword evidence="14" id="KW-1133">Transmembrane helix</keyword>
<dbReference type="Gene3D" id="1.10.10.60">
    <property type="entry name" value="Homeodomain-like"/>
    <property type="match status" value="1"/>
</dbReference>
<keyword evidence="19" id="KW-1185">Reference proteome</keyword>
<feature type="transmembrane region" description="Helical" evidence="14">
    <location>
        <begin position="275"/>
        <end position="292"/>
    </location>
</feature>
<keyword evidence="4" id="KW-0808">Transferase</keyword>
<keyword evidence="10" id="KW-0238">DNA-binding</keyword>
<dbReference type="PROSITE" id="PS00041">
    <property type="entry name" value="HTH_ARAC_FAMILY_1"/>
    <property type="match status" value="1"/>
</dbReference>
<dbReference type="PRINTS" id="PR00344">
    <property type="entry name" value="BCTRLSENSOR"/>
</dbReference>
<dbReference type="GO" id="GO:0005524">
    <property type="term" value="F:ATP binding"/>
    <property type="evidence" value="ECO:0007669"/>
    <property type="project" value="UniProtKB-KW"/>
</dbReference>
<evidence type="ECO:0000259" key="15">
    <source>
        <dbReference type="PROSITE" id="PS01124"/>
    </source>
</evidence>
<evidence type="ECO:0000256" key="6">
    <source>
        <dbReference type="ARBA" id="ARBA00022777"/>
    </source>
</evidence>
<dbReference type="Proteomes" id="UP000326380">
    <property type="component" value="Unassembled WGS sequence"/>
</dbReference>
<feature type="transmembrane region" description="Helical" evidence="14">
    <location>
        <begin position="360"/>
        <end position="382"/>
    </location>
</feature>
<keyword evidence="14" id="KW-0472">Membrane</keyword>
<dbReference type="InterPro" id="IPR036097">
    <property type="entry name" value="HisK_dim/P_sf"/>
</dbReference>
<dbReference type="SMART" id="SM00388">
    <property type="entry name" value="HisKA"/>
    <property type="match status" value="1"/>
</dbReference>
<protein>
    <recommendedName>
        <fullName evidence="2">histidine kinase</fullName>
        <ecNumber evidence="2">2.7.13.3</ecNumber>
    </recommendedName>
</protein>
<comment type="caution">
    <text evidence="18">The sequence shown here is derived from an EMBL/GenBank/DDBJ whole genome shotgun (WGS) entry which is preliminary data.</text>
</comment>
<evidence type="ECO:0000256" key="14">
    <source>
        <dbReference type="SAM" id="Phobius"/>
    </source>
</evidence>
<dbReference type="Gene3D" id="3.30.565.10">
    <property type="entry name" value="Histidine kinase-like ATPase, C-terminal domain"/>
    <property type="match status" value="1"/>
</dbReference>
<evidence type="ECO:0000259" key="16">
    <source>
        <dbReference type="PROSITE" id="PS50109"/>
    </source>
</evidence>
<dbReference type="Pfam" id="PF07696">
    <property type="entry name" value="7TMR-DISMED2"/>
    <property type="match status" value="1"/>
</dbReference>
<evidence type="ECO:0000256" key="7">
    <source>
        <dbReference type="ARBA" id="ARBA00022840"/>
    </source>
</evidence>
<feature type="domain" description="HTH araC/xylS-type" evidence="15">
    <location>
        <begin position="922"/>
        <end position="1021"/>
    </location>
</feature>
<dbReference type="SMART" id="SM00342">
    <property type="entry name" value="HTH_ARAC"/>
    <property type="match status" value="1"/>
</dbReference>
<dbReference type="InterPro" id="IPR001789">
    <property type="entry name" value="Sig_transdc_resp-reg_receiver"/>
</dbReference>
<keyword evidence="5" id="KW-0547">Nucleotide-binding</keyword>
<evidence type="ECO:0000256" key="2">
    <source>
        <dbReference type="ARBA" id="ARBA00012438"/>
    </source>
</evidence>
<evidence type="ECO:0000313" key="18">
    <source>
        <dbReference type="EMBL" id="KAA9325550.1"/>
    </source>
</evidence>
<reference evidence="18 19" key="1">
    <citation type="submission" date="2019-09" db="EMBL/GenBank/DDBJ databases">
        <title>Genome sequence of Hymenobacter sp. M3.</title>
        <authorList>
            <person name="Srinivasan S."/>
        </authorList>
    </citation>
    <scope>NUCLEOTIDE SEQUENCE [LARGE SCALE GENOMIC DNA]</scope>
    <source>
        <strain evidence="18 19">M3</strain>
    </source>
</reference>
<feature type="transmembrane region" description="Helical" evidence="14">
    <location>
        <begin position="304"/>
        <end position="323"/>
    </location>
</feature>
<keyword evidence="8" id="KW-0902">Two-component regulatory system</keyword>
<evidence type="ECO:0000256" key="10">
    <source>
        <dbReference type="ARBA" id="ARBA00023125"/>
    </source>
</evidence>
<dbReference type="Gene3D" id="1.10.287.130">
    <property type="match status" value="1"/>
</dbReference>
<dbReference type="Pfam" id="PF00512">
    <property type="entry name" value="HisKA"/>
    <property type="match status" value="1"/>
</dbReference>
<dbReference type="InterPro" id="IPR036890">
    <property type="entry name" value="HATPase_C_sf"/>
</dbReference>
<evidence type="ECO:0000313" key="19">
    <source>
        <dbReference type="Proteomes" id="UP000326380"/>
    </source>
</evidence>
<dbReference type="InterPro" id="IPR004358">
    <property type="entry name" value="Sig_transdc_His_kin-like_C"/>
</dbReference>
<dbReference type="SMART" id="SM00387">
    <property type="entry name" value="HATPase_c"/>
    <property type="match status" value="1"/>
</dbReference>
<gene>
    <name evidence="18" type="ORF">F0P96_19660</name>
</gene>
<sequence length="1031" mass="114750">MELVYSGASPGAKRIRMKYLVCIWLCLMGAWPAWATPISPSELLVLRDTAQTHRFNTYLAELHDSRTQNAQPLTLAQVQQPPWADQFVLDNVRQSGKAPGVYRWLRGYVRSETAASTHWMLLVQADAAAEFDVYAVRQNGQVQHYRLNSVLPMAQTHAVPHRHYNLRLNLPLGETVTLYLRGPGDESLFVGVAEQAYLLQQARLGDQVMGPYFGILLALLAYNFLLFISVRDRSYLLYSLYVACFILLQFDMTGYMRQFWGEGLSGYAMDLRQNLLLSLCIFFGTLTARAFLETPRLLPRFDKLLRLTLAVAWVPTLVAVVPMGSTVALLGPVCAALWTSVVLLVAGILVLLTGYGPARYYMLGWTLLLLAIANFYLGLLGITPRNNFWAFHGVHVASALEMILLSLGLADRINLAKKERQQAQEEALAALRDKEKAQTQTLAALHETQLAQNQALATAREKDEVQQNANRALAERANELQQAYHELQESIRTSHKLQELDELKTRFFTNISHELRTPLTLIISPLEQLLSESRHEPGAAPRPEYALMHRNARRLLQLINQLLDIARLESGQMRLAAAPVDLARLVGTSVAAFESLAASRDVALSFEAESELPDVYLDADQFDKILYNLLGNALKFTPAGGQVTVSVGLAHEHAVLRVRDTGVGIPAEHLPLIFDRFHQVDSNLTRLHDGTGIGLALVKELVTLHHGAVRVMSTVGQGTTFVVELPLGAAHLTPAELADAPLEAQAPQVPELRGSKLLALTEADSEPTGEDARPLVLVVEDNPEMRDYLRTCLATDFRVLTADDGEQGLQRIVAAVPDLVVSDLMMPRLDGLELCRRLRADERTSHIPVILLTARSEQETRLAGFGLGADEYLTKPFRPDELRVRIHNLIRQRQLLRQRFGRELKLELSEVSVTSTDEAFLSRAMNVVEQHLADADFSVEAFAEHMAMSRVQLHRKLKALTDQSTSEFVRTLRLRRAAVLLQGQAGNVAEVADQVGFANLSYFAKCFRELYNQTPSEYAAASLVAADTSSR</sequence>
<evidence type="ECO:0000256" key="9">
    <source>
        <dbReference type="ARBA" id="ARBA00023015"/>
    </source>
</evidence>
<organism evidence="18 19">
    <name type="scientific">Hymenobacter busanensis</name>
    <dbReference type="NCBI Taxonomy" id="2607656"/>
    <lineage>
        <taxon>Bacteria</taxon>
        <taxon>Pseudomonadati</taxon>
        <taxon>Bacteroidota</taxon>
        <taxon>Cytophagia</taxon>
        <taxon>Cytophagales</taxon>
        <taxon>Hymenobacteraceae</taxon>
        <taxon>Hymenobacter</taxon>
    </lineage>
</organism>
<evidence type="ECO:0000256" key="13">
    <source>
        <dbReference type="SAM" id="Coils"/>
    </source>
</evidence>
<dbReference type="SUPFAM" id="SSF46689">
    <property type="entry name" value="Homeodomain-like"/>
    <property type="match status" value="1"/>
</dbReference>
<dbReference type="InterPro" id="IPR011622">
    <property type="entry name" value="7TMR_DISM_rcpt_extracell_dom2"/>
</dbReference>
<dbReference type="InterPro" id="IPR003661">
    <property type="entry name" value="HisK_dim/P_dom"/>
</dbReference>
<dbReference type="CDD" id="cd00082">
    <property type="entry name" value="HisKA"/>
    <property type="match status" value="1"/>
</dbReference>
<dbReference type="FunFam" id="1.10.287.130:FF:000045">
    <property type="entry name" value="Two-component system sensor histidine kinase/response regulator"/>
    <property type="match status" value="1"/>
</dbReference>
<keyword evidence="9" id="KW-0805">Transcription regulation</keyword>
<dbReference type="InterPro" id="IPR018060">
    <property type="entry name" value="HTH_AraC"/>
</dbReference>
<evidence type="ECO:0000256" key="4">
    <source>
        <dbReference type="ARBA" id="ARBA00022679"/>
    </source>
</evidence>
<dbReference type="CDD" id="cd16922">
    <property type="entry name" value="HATPase_EvgS-ArcB-TorS-like"/>
    <property type="match status" value="1"/>
</dbReference>
<dbReference type="SUPFAM" id="SSF47384">
    <property type="entry name" value="Homodimeric domain of signal transducing histidine kinase"/>
    <property type="match status" value="1"/>
</dbReference>
<dbReference type="InterPro" id="IPR018062">
    <property type="entry name" value="HTH_AraC-typ_CS"/>
</dbReference>
<feature type="domain" description="Response regulatory" evidence="17">
    <location>
        <begin position="775"/>
        <end position="890"/>
    </location>
</feature>
<dbReference type="Pfam" id="PF07695">
    <property type="entry name" value="7TMR-DISM_7TM"/>
    <property type="match status" value="1"/>
</dbReference>
<feature type="transmembrane region" description="Helical" evidence="14">
    <location>
        <begin position="209"/>
        <end position="228"/>
    </location>
</feature>
<keyword evidence="7" id="KW-0067">ATP-binding</keyword>
<keyword evidence="11" id="KW-0804">Transcription</keyword>
<dbReference type="EC" id="2.7.13.3" evidence="2"/>
<feature type="domain" description="Histidine kinase" evidence="16">
    <location>
        <begin position="510"/>
        <end position="729"/>
    </location>
</feature>
<feature type="transmembrane region" description="Helical" evidence="14">
    <location>
        <begin position="329"/>
        <end position="353"/>
    </location>
</feature>
<dbReference type="Pfam" id="PF00072">
    <property type="entry name" value="Response_reg"/>
    <property type="match status" value="1"/>
</dbReference>
<keyword evidence="3 12" id="KW-0597">Phosphoprotein</keyword>
<dbReference type="InterPro" id="IPR011006">
    <property type="entry name" value="CheY-like_superfamily"/>
</dbReference>
<dbReference type="SUPFAM" id="SSF52172">
    <property type="entry name" value="CheY-like"/>
    <property type="match status" value="1"/>
</dbReference>
<dbReference type="Gene3D" id="3.40.50.2300">
    <property type="match status" value="1"/>
</dbReference>
<dbReference type="InterPro" id="IPR003594">
    <property type="entry name" value="HATPase_dom"/>
</dbReference>
<evidence type="ECO:0000256" key="8">
    <source>
        <dbReference type="ARBA" id="ARBA00023012"/>
    </source>
</evidence>
<name>A0AA88FED2_9BACT</name>
<dbReference type="SMART" id="SM00448">
    <property type="entry name" value="REC"/>
    <property type="match status" value="1"/>
</dbReference>
<proteinExistence type="predicted"/>
<keyword evidence="6" id="KW-0418">Kinase</keyword>
<evidence type="ECO:0000256" key="11">
    <source>
        <dbReference type="ARBA" id="ARBA00023163"/>
    </source>
</evidence>
<dbReference type="CDD" id="cd17574">
    <property type="entry name" value="REC_OmpR"/>
    <property type="match status" value="1"/>
</dbReference>
<dbReference type="InterPro" id="IPR005467">
    <property type="entry name" value="His_kinase_dom"/>
</dbReference>
<dbReference type="Pfam" id="PF12833">
    <property type="entry name" value="HTH_18"/>
    <property type="match status" value="1"/>
</dbReference>
<dbReference type="GO" id="GO:0043565">
    <property type="term" value="F:sequence-specific DNA binding"/>
    <property type="evidence" value="ECO:0007669"/>
    <property type="project" value="InterPro"/>
</dbReference>
<dbReference type="PROSITE" id="PS01124">
    <property type="entry name" value="HTH_ARAC_FAMILY_2"/>
    <property type="match status" value="1"/>
</dbReference>
<evidence type="ECO:0000256" key="12">
    <source>
        <dbReference type="PROSITE-ProRule" id="PRU00169"/>
    </source>
</evidence>
<dbReference type="SUPFAM" id="SSF55874">
    <property type="entry name" value="ATPase domain of HSP90 chaperone/DNA topoisomerase II/histidine kinase"/>
    <property type="match status" value="1"/>
</dbReference>
<comment type="catalytic activity">
    <reaction evidence="1">
        <text>ATP + protein L-histidine = ADP + protein N-phospho-L-histidine.</text>
        <dbReference type="EC" id="2.7.13.3"/>
    </reaction>
</comment>
<dbReference type="GO" id="GO:0000155">
    <property type="term" value="F:phosphorelay sensor kinase activity"/>
    <property type="evidence" value="ECO:0007669"/>
    <property type="project" value="InterPro"/>
</dbReference>
<evidence type="ECO:0000256" key="5">
    <source>
        <dbReference type="ARBA" id="ARBA00022741"/>
    </source>
</evidence>